<dbReference type="Proteomes" id="UP000092993">
    <property type="component" value="Unassembled WGS sequence"/>
</dbReference>
<dbReference type="Pfam" id="PF13087">
    <property type="entry name" value="AAA_12"/>
    <property type="match status" value="1"/>
</dbReference>
<dbReference type="SMART" id="SM00451">
    <property type="entry name" value="ZnF_U1"/>
    <property type="match status" value="2"/>
</dbReference>
<sequence length="1017" mass="113964">MVMICPQLRSTGVCLDQSCTYNHNLKICTLCGVVCINADAFEAHIQGKKHQKALLGRLDHTPLHCSVCHRDILAYQWQAHVAGKSHLLASRNEGIPAADVEPEDVSISPGHTLCTLCQRSVPILYWAAHLASRSHRRKEIFTSYKRAFEEAEKDKHGVTVSHGDATGLDFGIVEAPDAGRGIRGYLLIRTTVPSSRIDLIEIKISSVYSATSPFSATVEGAARTLTYGRDIRVTVGFQRGYVGRYDDRVELVFEDASLGQRFAIVRSVHCIVGSKTDHDLLKPKAAYVPRKREVREEARSIIPGVPPPALRVMPYVVNLAHANIPLHIISALSKGSTLQMVDYLRRSILPPVFDSSTYGLHFKTLLWAEEFRMGHDLEMYDIHDAKLTNHAQYYYLMVPGLAENRPSVLVGDTILVQRSGSQNGEWFEGHVHVVRKEEVGLCFHASFRTAFNPDRVYSVRFKLNRFPLRRQHQALDTVFHPDRILFPLLDHVDEGPFVALKYVLRNRLVATNPAQLQAVTSIVRQKPGAAPFVVFGPPGTGKTITIVEAIFQILQHNPNARILACAPSNSAADLIALRLLTLGNNKLFRFYAPARSKSHVPDKLLAHCCITPNGHFSVPPMHILKQYKVVVSTCVSASFAYGIGVPRGHFTHIFLDEAGQATEPEMMIAIKTIADNSTNIVLSGDPKQLGPIIRSPVTRKLGLETSYLERLMGREAYDEVEGYGKTVVKLVQNYRSHPDILSFPNARFYKGELQPRGDPSTINAYINSPLLVNPEFPIIFHAVTGKDDREASSPSFFNIDEATQVRYYVEELRANRRVRIKASVADADIGVIAPYHAQCLKIRRILNVTDDLKVGSVEEFQGQERKVIIVSTVRSNKDFVEYDLKHTLGFVANPRRFNGEIPVNCAFQLTDLNLVTVTRAKALLIVVGNPLVLALDPLWRSFLNYIYDNGGWKGEAPTWDTEEEDFDHAQNVREMGLNGMNEFTRRMESMTLDHTTNLEENDEDPDANVDRPWRELE</sequence>
<comment type="subcellular location">
    <subcellularLocation>
        <location evidence="1">Cytoplasm</location>
    </subcellularLocation>
</comment>
<evidence type="ECO:0000256" key="8">
    <source>
        <dbReference type="ARBA" id="ARBA00022840"/>
    </source>
</evidence>
<dbReference type="InterPro" id="IPR041679">
    <property type="entry name" value="DNA2/NAM7-like_C"/>
</dbReference>
<dbReference type="PANTHER" id="PTHR45418:SF1">
    <property type="entry name" value="CANCER_TESTIS ANTIGEN 55"/>
    <property type="match status" value="1"/>
</dbReference>
<dbReference type="InterPro" id="IPR036236">
    <property type="entry name" value="Znf_C2H2_sf"/>
</dbReference>
<dbReference type="Pfam" id="PF21634">
    <property type="entry name" value="MOV-10_beta-barrel"/>
    <property type="match status" value="1"/>
</dbReference>
<dbReference type="GO" id="GO:0016787">
    <property type="term" value="F:hydrolase activity"/>
    <property type="evidence" value="ECO:0007669"/>
    <property type="project" value="UniProtKB-KW"/>
</dbReference>
<dbReference type="SUPFAM" id="SSF52540">
    <property type="entry name" value="P-loop containing nucleoside triphosphate hydrolases"/>
    <property type="match status" value="1"/>
</dbReference>
<feature type="compositionally biased region" description="Basic and acidic residues" evidence="11">
    <location>
        <begin position="1008"/>
        <end position="1017"/>
    </location>
</feature>
<dbReference type="Pfam" id="PF12874">
    <property type="entry name" value="zf-met"/>
    <property type="match status" value="1"/>
</dbReference>
<dbReference type="GO" id="GO:0005737">
    <property type="term" value="C:cytoplasm"/>
    <property type="evidence" value="ECO:0007669"/>
    <property type="project" value="UniProtKB-SubCell"/>
</dbReference>
<accession>A0A1C7MMG5</accession>
<dbReference type="GO" id="GO:0031047">
    <property type="term" value="P:regulatory ncRNA-mediated gene silencing"/>
    <property type="evidence" value="ECO:0007669"/>
    <property type="project" value="UniProtKB-KW"/>
</dbReference>
<dbReference type="OMA" id="KHNRYYY"/>
<dbReference type="Gene3D" id="3.40.50.300">
    <property type="entry name" value="P-loop containing nucleotide triphosphate hydrolases"/>
    <property type="match status" value="2"/>
</dbReference>
<name>A0A1C7MMG5_GRIFR</name>
<dbReference type="GO" id="GO:0005524">
    <property type="term" value="F:ATP binding"/>
    <property type="evidence" value="ECO:0007669"/>
    <property type="project" value="UniProtKB-KW"/>
</dbReference>
<evidence type="ECO:0000256" key="6">
    <source>
        <dbReference type="ARBA" id="ARBA00022801"/>
    </source>
</evidence>
<dbReference type="Pfam" id="PF13086">
    <property type="entry name" value="AAA_11"/>
    <property type="match status" value="2"/>
</dbReference>
<evidence type="ECO:0000256" key="5">
    <source>
        <dbReference type="ARBA" id="ARBA00022741"/>
    </source>
</evidence>
<feature type="region of interest" description="Disordered" evidence="11">
    <location>
        <begin position="994"/>
        <end position="1017"/>
    </location>
</feature>
<evidence type="ECO:0000256" key="2">
    <source>
        <dbReference type="ARBA" id="ARBA00005601"/>
    </source>
</evidence>
<dbReference type="InterPro" id="IPR047187">
    <property type="entry name" value="SF1_C_Upf1"/>
</dbReference>
<dbReference type="GO" id="GO:0032574">
    <property type="term" value="F:5'-3' RNA helicase activity"/>
    <property type="evidence" value="ECO:0007669"/>
    <property type="project" value="InterPro"/>
</dbReference>
<evidence type="ECO:0000256" key="9">
    <source>
        <dbReference type="ARBA" id="ARBA00023158"/>
    </source>
</evidence>
<dbReference type="GO" id="GO:0003723">
    <property type="term" value="F:RNA binding"/>
    <property type="evidence" value="ECO:0007669"/>
    <property type="project" value="InterPro"/>
</dbReference>
<comment type="catalytic activity">
    <reaction evidence="10">
        <text>ATP + H2O = ADP + phosphate + H(+)</text>
        <dbReference type="Rhea" id="RHEA:13065"/>
        <dbReference type="ChEBI" id="CHEBI:15377"/>
        <dbReference type="ChEBI" id="CHEBI:15378"/>
        <dbReference type="ChEBI" id="CHEBI:30616"/>
        <dbReference type="ChEBI" id="CHEBI:43474"/>
        <dbReference type="ChEBI" id="CHEBI:456216"/>
        <dbReference type="EC" id="3.6.4.13"/>
    </reaction>
</comment>
<dbReference type="CDD" id="cd18808">
    <property type="entry name" value="SF1_C_Upf1"/>
    <property type="match status" value="1"/>
</dbReference>
<organism evidence="13 14">
    <name type="scientific">Grifola frondosa</name>
    <name type="common">Maitake</name>
    <name type="synonym">Polyporus frondosus</name>
    <dbReference type="NCBI Taxonomy" id="5627"/>
    <lineage>
        <taxon>Eukaryota</taxon>
        <taxon>Fungi</taxon>
        <taxon>Dikarya</taxon>
        <taxon>Basidiomycota</taxon>
        <taxon>Agaricomycotina</taxon>
        <taxon>Agaricomycetes</taxon>
        <taxon>Polyporales</taxon>
        <taxon>Grifolaceae</taxon>
        <taxon>Grifola</taxon>
    </lineage>
</organism>
<dbReference type="AlphaFoldDB" id="A0A1C7MMG5"/>
<keyword evidence="6" id="KW-0378">Hydrolase</keyword>
<evidence type="ECO:0000256" key="10">
    <source>
        <dbReference type="ARBA" id="ARBA00047984"/>
    </source>
</evidence>
<dbReference type="CDD" id="cd18038">
    <property type="entry name" value="DEXXQc_Helz-like"/>
    <property type="match status" value="1"/>
</dbReference>
<keyword evidence="14" id="KW-1185">Reference proteome</keyword>
<dbReference type="InterPro" id="IPR013087">
    <property type="entry name" value="Znf_C2H2_type"/>
</dbReference>
<evidence type="ECO:0000256" key="3">
    <source>
        <dbReference type="ARBA" id="ARBA00012552"/>
    </source>
</evidence>
<dbReference type="InterPro" id="IPR027417">
    <property type="entry name" value="P-loop_NTPase"/>
</dbReference>
<comment type="similarity">
    <text evidence="2">Belongs to the DNA2/NAM7 helicase family. SDE3 subfamily.</text>
</comment>
<dbReference type="EMBL" id="LUGG01000002">
    <property type="protein sequence ID" value="OBZ77616.1"/>
    <property type="molecule type" value="Genomic_DNA"/>
</dbReference>
<evidence type="ECO:0000259" key="12">
    <source>
        <dbReference type="SMART" id="SM00451"/>
    </source>
</evidence>
<evidence type="ECO:0000313" key="14">
    <source>
        <dbReference type="Proteomes" id="UP000092993"/>
    </source>
</evidence>
<dbReference type="InterPro" id="IPR049080">
    <property type="entry name" value="MOV-10-like_beta-barrel"/>
</dbReference>
<dbReference type="SUPFAM" id="SSF57667">
    <property type="entry name" value="beta-beta-alpha zinc fingers"/>
    <property type="match status" value="1"/>
</dbReference>
<dbReference type="InterPro" id="IPR026122">
    <property type="entry name" value="MOV-10/SDE3_DEXXQ/H-box"/>
</dbReference>
<evidence type="ECO:0000256" key="11">
    <source>
        <dbReference type="SAM" id="MobiDB-lite"/>
    </source>
</evidence>
<dbReference type="GO" id="GO:0008270">
    <property type="term" value="F:zinc ion binding"/>
    <property type="evidence" value="ECO:0007669"/>
    <property type="project" value="InterPro"/>
</dbReference>
<comment type="caution">
    <text evidence="13">The sequence shown here is derived from an EMBL/GenBank/DDBJ whole genome shotgun (WGS) entry which is preliminary data.</text>
</comment>
<keyword evidence="8" id="KW-0067">ATP-binding</keyword>
<dbReference type="EC" id="3.6.4.13" evidence="3"/>
<dbReference type="STRING" id="5627.A0A1C7MMG5"/>
<gene>
    <name evidence="13" type="primary">MOV10</name>
    <name evidence="13" type="ORF">A0H81_02667</name>
</gene>
<dbReference type="InterPro" id="IPR003604">
    <property type="entry name" value="Matrin/U1-like-C_Znf_C2H2"/>
</dbReference>
<evidence type="ECO:0000256" key="7">
    <source>
        <dbReference type="ARBA" id="ARBA00022806"/>
    </source>
</evidence>
<dbReference type="OrthoDB" id="6513042at2759"/>
<keyword evidence="4" id="KW-0963">Cytoplasm</keyword>
<evidence type="ECO:0000256" key="4">
    <source>
        <dbReference type="ARBA" id="ARBA00022490"/>
    </source>
</evidence>
<protein>
    <recommendedName>
        <fullName evidence="3">RNA helicase</fullName>
        <ecNumber evidence="3">3.6.4.13</ecNumber>
    </recommendedName>
</protein>
<dbReference type="Gene3D" id="3.30.160.60">
    <property type="entry name" value="Classic Zinc Finger"/>
    <property type="match status" value="1"/>
</dbReference>
<reference evidence="13 14" key="1">
    <citation type="submission" date="2016-03" db="EMBL/GenBank/DDBJ databases">
        <title>Whole genome sequencing of Grifola frondosa 9006-11.</title>
        <authorList>
            <person name="Min B."/>
            <person name="Park H."/>
            <person name="Kim J.-G."/>
            <person name="Cho H."/>
            <person name="Oh Y.-L."/>
            <person name="Kong W.-S."/>
            <person name="Choi I.-G."/>
        </authorList>
    </citation>
    <scope>NUCLEOTIDE SEQUENCE [LARGE SCALE GENOMIC DNA]</scope>
    <source>
        <strain evidence="13 14">9006-11</strain>
    </source>
</reference>
<keyword evidence="7 13" id="KW-0347">Helicase</keyword>
<evidence type="ECO:0000313" key="13">
    <source>
        <dbReference type="EMBL" id="OBZ77616.1"/>
    </source>
</evidence>
<evidence type="ECO:0000256" key="1">
    <source>
        <dbReference type="ARBA" id="ARBA00004496"/>
    </source>
</evidence>
<dbReference type="InterPro" id="IPR041677">
    <property type="entry name" value="DNA2/NAM7_AAA_11"/>
</dbReference>
<dbReference type="PANTHER" id="PTHR45418">
    <property type="entry name" value="CANCER/TESTIS ANTIGEN 55"/>
    <property type="match status" value="1"/>
</dbReference>
<proteinExistence type="inferred from homology"/>
<feature type="domain" description="U1-type" evidence="12">
    <location>
        <begin position="23"/>
        <end position="57"/>
    </location>
</feature>
<keyword evidence="5" id="KW-0547">Nucleotide-binding</keyword>
<keyword evidence="9" id="KW-0943">RNA-mediated gene silencing</keyword>
<feature type="domain" description="U1-type" evidence="12">
    <location>
        <begin position="60"/>
        <end position="93"/>
    </location>
</feature>